<keyword evidence="10" id="KW-1185">Reference proteome</keyword>
<gene>
    <name evidence="9" type="ORF">C7B65_04730</name>
</gene>
<dbReference type="Gene3D" id="1.10.1020.10">
    <property type="entry name" value="Adenine-specific Methyltransferase, Domain 2"/>
    <property type="match status" value="1"/>
</dbReference>
<dbReference type="GO" id="GO:0009007">
    <property type="term" value="F:site-specific DNA-methyltransferase (adenine-specific) activity"/>
    <property type="evidence" value="ECO:0007669"/>
    <property type="project" value="UniProtKB-UniRule"/>
</dbReference>
<dbReference type="PANTHER" id="PTHR30481">
    <property type="entry name" value="DNA ADENINE METHYLASE"/>
    <property type="match status" value="1"/>
</dbReference>
<dbReference type="GO" id="GO:0032259">
    <property type="term" value="P:methylation"/>
    <property type="evidence" value="ECO:0007669"/>
    <property type="project" value="UniProtKB-KW"/>
</dbReference>
<dbReference type="GO" id="GO:0009307">
    <property type="term" value="P:DNA restriction-modification system"/>
    <property type="evidence" value="ECO:0007669"/>
    <property type="project" value="InterPro"/>
</dbReference>
<reference evidence="9 10" key="1">
    <citation type="submission" date="2018-02" db="EMBL/GenBank/DDBJ databases">
        <authorList>
            <person name="Cohen D.B."/>
            <person name="Kent A.D."/>
        </authorList>
    </citation>
    <scope>NUCLEOTIDE SEQUENCE [LARGE SCALE GENOMIC DNA]</scope>
    <source>
        <strain evidence="9 10">ULC007</strain>
    </source>
</reference>
<dbReference type="STRING" id="1920490.GCA_001895925_02251"/>
<dbReference type="Proteomes" id="UP000238634">
    <property type="component" value="Unassembled WGS sequence"/>
</dbReference>
<reference evidence="9 10" key="2">
    <citation type="submission" date="2018-03" db="EMBL/GenBank/DDBJ databases">
        <title>The ancient ancestry and fast evolution of plastids.</title>
        <authorList>
            <person name="Moore K.R."/>
            <person name="Magnabosco C."/>
            <person name="Momper L."/>
            <person name="Gold D.A."/>
            <person name="Bosak T."/>
            <person name="Fournier G.P."/>
        </authorList>
    </citation>
    <scope>NUCLEOTIDE SEQUENCE [LARGE SCALE GENOMIC DNA]</scope>
    <source>
        <strain evidence="9 10">ULC007</strain>
    </source>
</reference>
<dbReference type="InterPro" id="IPR012263">
    <property type="entry name" value="M_m6A_EcoRV"/>
</dbReference>
<dbReference type="PRINTS" id="PR00505">
    <property type="entry name" value="D12N6MTFRASE"/>
</dbReference>
<dbReference type="InterPro" id="IPR029063">
    <property type="entry name" value="SAM-dependent_MTases_sf"/>
</dbReference>
<evidence type="ECO:0000256" key="7">
    <source>
        <dbReference type="PIRSR" id="PIRSR000398-1"/>
    </source>
</evidence>
<dbReference type="Gene3D" id="3.40.50.150">
    <property type="entry name" value="Vaccinia Virus protein VP39"/>
    <property type="match status" value="1"/>
</dbReference>
<dbReference type="OrthoDB" id="9805629at2"/>
<keyword evidence="4 8" id="KW-0808">Transferase</keyword>
<dbReference type="EC" id="2.1.1.72" evidence="2 8"/>
<dbReference type="InterPro" id="IPR023095">
    <property type="entry name" value="Ade_MeTrfase_dom_2"/>
</dbReference>
<feature type="binding site" evidence="7">
    <location>
        <position position="16"/>
    </location>
    <ligand>
        <name>S-adenosyl-L-methionine</name>
        <dbReference type="ChEBI" id="CHEBI:59789"/>
    </ligand>
</feature>
<evidence type="ECO:0000313" key="9">
    <source>
        <dbReference type="EMBL" id="PSB21238.1"/>
    </source>
</evidence>
<evidence type="ECO:0000256" key="6">
    <source>
        <dbReference type="ARBA" id="ARBA00047942"/>
    </source>
</evidence>
<dbReference type="Pfam" id="PF02086">
    <property type="entry name" value="MethyltransfD12"/>
    <property type="match status" value="1"/>
</dbReference>
<accession>A0A2T1DL56</accession>
<dbReference type="InterPro" id="IPR002052">
    <property type="entry name" value="DNA_methylase_N6_adenine_CS"/>
</dbReference>
<evidence type="ECO:0000256" key="2">
    <source>
        <dbReference type="ARBA" id="ARBA00011900"/>
    </source>
</evidence>
<organism evidence="9 10">
    <name type="scientific">Phormidesmis priestleyi ULC007</name>
    <dbReference type="NCBI Taxonomy" id="1920490"/>
    <lineage>
        <taxon>Bacteria</taxon>
        <taxon>Bacillati</taxon>
        <taxon>Cyanobacteriota</taxon>
        <taxon>Cyanophyceae</taxon>
        <taxon>Leptolyngbyales</taxon>
        <taxon>Leptolyngbyaceae</taxon>
        <taxon>Phormidesmis</taxon>
    </lineage>
</organism>
<feature type="binding site" evidence="7">
    <location>
        <position position="20"/>
    </location>
    <ligand>
        <name>S-adenosyl-L-methionine</name>
        <dbReference type="ChEBI" id="CHEBI:59789"/>
    </ligand>
</feature>
<dbReference type="InterPro" id="IPR012327">
    <property type="entry name" value="MeTrfase_D12"/>
</dbReference>
<dbReference type="GO" id="GO:0006298">
    <property type="term" value="P:mismatch repair"/>
    <property type="evidence" value="ECO:0007669"/>
    <property type="project" value="TreeGrafter"/>
</dbReference>
<evidence type="ECO:0000313" key="10">
    <source>
        <dbReference type="Proteomes" id="UP000238634"/>
    </source>
</evidence>
<dbReference type="AlphaFoldDB" id="A0A2T1DL56"/>
<proteinExistence type="inferred from homology"/>
<comment type="similarity">
    <text evidence="1 8">Belongs to the N(4)/N(6)-methyltransferase family.</text>
</comment>
<evidence type="ECO:0000256" key="3">
    <source>
        <dbReference type="ARBA" id="ARBA00022603"/>
    </source>
</evidence>
<dbReference type="NCBIfam" id="TIGR00571">
    <property type="entry name" value="dam"/>
    <property type="match status" value="1"/>
</dbReference>
<dbReference type="RefSeq" id="WP_073069890.1">
    <property type="nucleotide sequence ID" value="NZ_MPPI01000004.1"/>
</dbReference>
<dbReference type="GO" id="GO:1904047">
    <property type="term" value="F:S-adenosyl-L-methionine binding"/>
    <property type="evidence" value="ECO:0007669"/>
    <property type="project" value="TreeGrafter"/>
</dbReference>
<dbReference type="SUPFAM" id="SSF53335">
    <property type="entry name" value="S-adenosyl-L-methionine-dependent methyltransferases"/>
    <property type="match status" value="1"/>
</dbReference>
<name>A0A2T1DL56_9CYAN</name>
<comment type="caution">
    <text evidence="9">The sequence shown here is derived from an EMBL/GenBank/DDBJ whole genome shotgun (WGS) entry which is preliminary data.</text>
</comment>
<dbReference type="PIRSF" id="PIRSF000398">
    <property type="entry name" value="M_m6A_EcoRV"/>
    <property type="match status" value="1"/>
</dbReference>
<dbReference type="GO" id="GO:0043565">
    <property type="term" value="F:sequence-specific DNA binding"/>
    <property type="evidence" value="ECO:0007669"/>
    <property type="project" value="TreeGrafter"/>
</dbReference>
<evidence type="ECO:0000256" key="1">
    <source>
        <dbReference type="ARBA" id="ARBA00006594"/>
    </source>
</evidence>
<feature type="binding site" evidence="7">
    <location>
        <position position="61"/>
    </location>
    <ligand>
        <name>S-adenosyl-L-methionine</name>
        <dbReference type="ChEBI" id="CHEBI:59789"/>
    </ligand>
</feature>
<evidence type="ECO:0000256" key="5">
    <source>
        <dbReference type="ARBA" id="ARBA00022691"/>
    </source>
</evidence>
<dbReference type="PROSITE" id="PS00092">
    <property type="entry name" value="N6_MTASE"/>
    <property type="match status" value="1"/>
</dbReference>
<evidence type="ECO:0000256" key="8">
    <source>
        <dbReference type="RuleBase" id="RU361257"/>
    </source>
</evidence>
<sequence>MITQIRATSPRPFLKWVGGKNQLIQQYLPHFPESYRRYYEPFVGGGAIFFRLQPQQSFLADINIELVNVYRCVREQVEELITLLENHQALHGQEHFYAVRSQPTTSDDWFLEGNNLERAARLIYLNKTCFNGLYRENSKGQFNVPIGSYQKPTICDSDLLRVASSALQSAQIERSSFDAVLDHAKGSEDFVYFDPPYYPISSTSKFTNYSRYSFSEADQIRLKEVFVELSDRGVKVMLSNSDCPFIRELFNGFNIHTINANRNINCNTEKRGKITEVLVTSY</sequence>
<dbReference type="PANTHER" id="PTHR30481:SF3">
    <property type="entry name" value="DNA ADENINE METHYLASE"/>
    <property type="match status" value="1"/>
</dbReference>
<evidence type="ECO:0000256" key="4">
    <source>
        <dbReference type="ARBA" id="ARBA00022679"/>
    </source>
</evidence>
<comment type="catalytic activity">
    <reaction evidence="6 8">
        <text>a 2'-deoxyadenosine in DNA + S-adenosyl-L-methionine = an N(6)-methyl-2'-deoxyadenosine in DNA + S-adenosyl-L-homocysteine + H(+)</text>
        <dbReference type="Rhea" id="RHEA:15197"/>
        <dbReference type="Rhea" id="RHEA-COMP:12418"/>
        <dbReference type="Rhea" id="RHEA-COMP:12419"/>
        <dbReference type="ChEBI" id="CHEBI:15378"/>
        <dbReference type="ChEBI" id="CHEBI:57856"/>
        <dbReference type="ChEBI" id="CHEBI:59789"/>
        <dbReference type="ChEBI" id="CHEBI:90615"/>
        <dbReference type="ChEBI" id="CHEBI:90616"/>
        <dbReference type="EC" id="2.1.1.72"/>
    </reaction>
</comment>
<keyword evidence="5 8" id="KW-0949">S-adenosyl-L-methionine</keyword>
<dbReference type="EMBL" id="PVWG01000003">
    <property type="protein sequence ID" value="PSB21238.1"/>
    <property type="molecule type" value="Genomic_DNA"/>
</dbReference>
<feature type="binding site" evidence="7">
    <location>
        <position position="194"/>
    </location>
    <ligand>
        <name>S-adenosyl-L-methionine</name>
        <dbReference type="ChEBI" id="CHEBI:59789"/>
    </ligand>
</feature>
<protein>
    <recommendedName>
        <fullName evidence="2 8">Site-specific DNA-methyltransferase (adenine-specific)</fullName>
        <ecNumber evidence="2 8">2.1.1.72</ecNumber>
    </recommendedName>
</protein>
<keyword evidence="3 8" id="KW-0489">Methyltransferase</keyword>